<keyword evidence="4 5" id="KW-0949">S-adenosyl-L-methionine</keyword>
<proteinExistence type="inferred from homology"/>
<dbReference type="GO" id="GO:0032259">
    <property type="term" value="P:methylation"/>
    <property type="evidence" value="ECO:0007669"/>
    <property type="project" value="UniProtKB-KW"/>
</dbReference>
<dbReference type="CDD" id="cd02440">
    <property type="entry name" value="AdoMet_MTases"/>
    <property type="match status" value="1"/>
</dbReference>
<dbReference type="PANTHER" id="PTHR43591">
    <property type="entry name" value="METHYLTRANSFERASE"/>
    <property type="match status" value="1"/>
</dbReference>
<evidence type="ECO:0000256" key="5">
    <source>
        <dbReference type="HAMAP-Rule" id="MF_01813"/>
    </source>
</evidence>
<dbReference type="NCBIfam" id="NF001244">
    <property type="entry name" value="PRK00216.1-5"/>
    <property type="match status" value="1"/>
</dbReference>
<comment type="function">
    <text evidence="5">Methyltransferase required for the conversion of demethylmenaquinol (DMKH2) to menaquinol (MKH2).</text>
</comment>
<dbReference type="Pfam" id="PF01209">
    <property type="entry name" value="Ubie_methyltran"/>
    <property type="match status" value="1"/>
</dbReference>
<evidence type="ECO:0000313" key="7">
    <source>
        <dbReference type="Proteomes" id="UP000063234"/>
    </source>
</evidence>
<evidence type="ECO:0000256" key="2">
    <source>
        <dbReference type="ARBA" id="ARBA00022603"/>
    </source>
</evidence>
<dbReference type="GO" id="GO:0043770">
    <property type="term" value="F:demethylmenaquinone methyltransferase activity"/>
    <property type="evidence" value="ECO:0007669"/>
    <property type="project" value="UniProtKB-UniRule"/>
</dbReference>
<dbReference type="AlphaFoldDB" id="A0A0S3QRC6"/>
<dbReference type="EMBL" id="AP013035">
    <property type="protein sequence ID" value="BAT70867.1"/>
    <property type="molecule type" value="Genomic_DNA"/>
</dbReference>
<dbReference type="UniPathway" id="UPA00079">
    <property type="reaction ID" value="UER00169"/>
</dbReference>
<keyword evidence="2 5" id="KW-0489">Methyltransferase</keyword>
<feature type="binding site" evidence="5">
    <location>
        <position position="73"/>
    </location>
    <ligand>
        <name>S-adenosyl-L-methionine</name>
        <dbReference type="ChEBI" id="CHEBI:59789"/>
    </ligand>
</feature>
<dbReference type="EC" id="2.1.1.163" evidence="5"/>
<sequence>MPITHHMFNRISRWYDLLNHLLSAGQDIIWRRKAVERLLEEGGDTFLDVASGTGDVAFEILRQKPNAQVTALDPAKNMLLVAKRKAAKKRVKLYLVLGQGEKLPFRDKSFDGITIAFGIRNVVDRNATLREFHRVLRDNGVVVILEFSKPRGLFGVIYNLYFHKILPFLGWLISKDKEAYSYLPNSVEKFPKPSLFAKELMEVGFKRVMFEPYTMGICYCYKAYKA</sequence>
<accession>A0A0S3QRC6</accession>
<gene>
    <name evidence="6" type="primary">ubiE</name>
    <name evidence="5" type="synonym">menG</name>
    <name evidence="6" type="ORF">TST_0057</name>
</gene>
<dbReference type="PANTHER" id="PTHR43591:SF24">
    <property type="entry name" value="2-METHOXY-6-POLYPRENYL-1,4-BENZOQUINOL METHYLASE, MITOCHONDRIAL"/>
    <property type="match status" value="1"/>
</dbReference>
<dbReference type="RefSeq" id="WP_068548567.1">
    <property type="nucleotide sequence ID" value="NZ_AP013035.1"/>
</dbReference>
<dbReference type="Proteomes" id="UP000063234">
    <property type="component" value="Chromosome"/>
</dbReference>
<dbReference type="PROSITE" id="PS01183">
    <property type="entry name" value="UBIE_1"/>
    <property type="match status" value="1"/>
</dbReference>
<comment type="pathway">
    <text evidence="5">Quinol/quinone metabolism; menaquinone biosynthesis; menaquinol from 1,4-dihydroxy-2-naphthoate: step 2/2.</text>
</comment>
<keyword evidence="1 5" id="KW-0474">Menaquinone biosynthesis</keyword>
<dbReference type="PROSITE" id="PS51608">
    <property type="entry name" value="SAM_MT_UBIE"/>
    <property type="match status" value="1"/>
</dbReference>
<dbReference type="GO" id="GO:0009234">
    <property type="term" value="P:menaquinone biosynthetic process"/>
    <property type="evidence" value="ECO:0007669"/>
    <property type="project" value="UniProtKB-UniRule"/>
</dbReference>
<evidence type="ECO:0000256" key="3">
    <source>
        <dbReference type="ARBA" id="ARBA00022679"/>
    </source>
</evidence>
<keyword evidence="3 5" id="KW-0808">Transferase</keyword>
<evidence type="ECO:0000256" key="4">
    <source>
        <dbReference type="ARBA" id="ARBA00022691"/>
    </source>
</evidence>
<organism evidence="6 7">
    <name type="scientific">Thermosulfidibacter takaii (strain DSM 17441 / JCM 13301 / NBRC 103674 / ABI70S6)</name>
    <dbReference type="NCBI Taxonomy" id="1298851"/>
    <lineage>
        <taxon>Bacteria</taxon>
        <taxon>Pseudomonadati</taxon>
        <taxon>Thermosulfidibacterota</taxon>
        <taxon>Thermosulfidibacteria</taxon>
        <taxon>Thermosulfidibacterales</taxon>
        <taxon>Thermosulfidibacteraceae</taxon>
    </lineage>
</organism>
<keyword evidence="7" id="KW-1185">Reference proteome</keyword>
<dbReference type="Gene3D" id="3.40.50.150">
    <property type="entry name" value="Vaccinia Virus protein VP39"/>
    <property type="match status" value="1"/>
</dbReference>
<reference evidence="7" key="1">
    <citation type="journal article" date="2018" name="Science">
        <title>A primordial and reversible TCA cycle in a facultatively chemolithoautotrophic thermophile.</title>
        <authorList>
            <person name="Nunoura T."/>
            <person name="Chikaraishi Y."/>
            <person name="Izaki R."/>
            <person name="Suwa T."/>
            <person name="Sato T."/>
            <person name="Harada T."/>
            <person name="Mori K."/>
            <person name="Kato Y."/>
            <person name="Miyazaki M."/>
            <person name="Shimamura S."/>
            <person name="Yanagawa K."/>
            <person name="Shuto A."/>
            <person name="Ohkouchi N."/>
            <person name="Fujita N."/>
            <person name="Takaki Y."/>
            <person name="Atomi H."/>
            <person name="Takai K."/>
        </authorList>
    </citation>
    <scope>NUCLEOTIDE SEQUENCE [LARGE SCALE GENOMIC DNA]</scope>
    <source>
        <strain evidence="7">DSM 17441 / JCM 13301 / NBRC 103674 / ABI70S6</strain>
    </source>
</reference>
<comment type="similarity">
    <text evidence="5">Belongs to the class I-like SAM-binding methyltransferase superfamily. MenG/UbiE family.</text>
</comment>
<dbReference type="NCBIfam" id="TIGR01934">
    <property type="entry name" value="MenG_MenH_UbiE"/>
    <property type="match status" value="1"/>
</dbReference>
<dbReference type="InterPro" id="IPR004033">
    <property type="entry name" value="UbiE/COQ5_MeTrFase"/>
</dbReference>
<keyword evidence="6" id="KW-0830">Ubiquinone</keyword>
<protein>
    <recommendedName>
        <fullName evidence="5">Demethylmenaquinone methyltransferase</fullName>
        <ecNumber evidence="5">2.1.1.163</ecNumber>
    </recommendedName>
</protein>
<dbReference type="STRING" id="1298851.TST_0057"/>
<dbReference type="OrthoDB" id="9808140at2"/>
<dbReference type="SUPFAM" id="SSF53335">
    <property type="entry name" value="S-adenosyl-L-methionine-dependent methyltransferases"/>
    <property type="match status" value="1"/>
</dbReference>
<dbReference type="InterPro" id="IPR023576">
    <property type="entry name" value="UbiE/COQ5_MeTrFase_CS"/>
</dbReference>
<comment type="catalytic activity">
    <reaction evidence="5">
        <text>a 2-demethylmenaquinol + S-adenosyl-L-methionine = a menaquinol + S-adenosyl-L-homocysteine + H(+)</text>
        <dbReference type="Rhea" id="RHEA:42640"/>
        <dbReference type="Rhea" id="RHEA-COMP:9539"/>
        <dbReference type="Rhea" id="RHEA-COMP:9563"/>
        <dbReference type="ChEBI" id="CHEBI:15378"/>
        <dbReference type="ChEBI" id="CHEBI:18151"/>
        <dbReference type="ChEBI" id="CHEBI:55437"/>
        <dbReference type="ChEBI" id="CHEBI:57856"/>
        <dbReference type="ChEBI" id="CHEBI:59789"/>
        <dbReference type="EC" id="2.1.1.163"/>
    </reaction>
</comment>
<evidence type="ECO:0000256" key="1">
    <source>
        <dbReference type="ARBA" id="ARBA00022428"/>
    </source>
</evidence>
<name>A0A0S3QRC6_THET7</name>
<dbReference type="HAMAP" id="MF_01813">
    <property type="entry name" value="MenG_UbiE_methyltr"/>
    <property type="match status" value="1"/>
</dbReference>
<feature type="binding site" evidence="5">
    <location>
        <position position="53"/>
    </location>
    <ligand>
        <name>S-adenosyl-L-methionine</name>
        <dbReference type="ChEBI" id="CHEBI:59789"/>
    </ligand>
</feature>
<dbReference type="KEGG" id="ttk:TST_0057"/>
<dbReference type="InterPro" id="IPR029063">
    <property type="entry name" value="SAM-dependent_MTases_sf"/>
</dbReference>
<comment type="caution">
    <text evidence="5">Lacks conserved residue(s) required for the propagation of feature annotation.</text>
</comment>
<evidence type="ECO:0000313" key="6">
    <source>
        <dbReference type="EMBL" id="BAT70867.1"/>
    </source>
</evidence>